<proteinExistence type="predicted"/>
<dbReference type="OrthoDB" id="1046782at2759"/>
<dbReference type="Pfam" id="PF00069">
    <property type="entry name" value="Pkinase"/>
    <property type="match status" value="1"/>
</dbReference>
<feature type="transmembrane region" description="Helical" evidence="2">
    <location>
        <begin position="1040"/>
        <end position="1062"/>
    </location>
</feature>
<dbReference type="GO" id="GO:0004674">
    <property type="term" value="F:protein serine/threonine kinase activity"/>
    <property type="evidence" value="ECO:0007669"/>
    <property type="project" value="TreeGrafter"/>
</dbReference>
<feature type="domain" description="Protein kinase" evidence="3">
    <location>
        <begin position="307"/>
        <end position="634"/>
    </location>
</feature>
<evidence type="ECO:0000256" key="1">
    <source>
        <dbReference type="SAM" id="MobiDB-lite"/>
    </source>
</evidence>
<gene>
    <name evidence="4" type="ORF">S7711_07489</name>
</gene>
<dbReference type="PROSITE" id="PS50011">
    <property type="entry name" value="PROTEIN_KINASE_DOM"/>
    <property type="match status" value="1"/>
</dbReference>
<dbReference type="GO" id="GO:0005524">
    <property type="term" value="F:ATP binding"/>
    <property type="evidence" value="ECO:0007669"/>
    <property type="project" value="InterPro"/>
</dbReference>
<evidence type="ECO:0000259" key="3">
    <source>
        <dbReference type="PROSITE" id="PS50011"/>
    </source>
</evidence>
<dbReference type="Gene3D" id="1.10.510.10">
    <property type="entry name" value="Transferase(Phosphotransferase) domain 1"/>
    <property type="match status" value="1"/>
</dbReference>
<organism evidence="4 5">
    <name type="scientific">Stachybotrys chartarum (strain CBS 109288 / IBT 7711)</name>
    <name type="common">Toxic black mold</name>
    <name type="synonym">Stilbospora chartarum</name>
    <dbReference type="NCBI Taxonomy" id="1280523"/>
    <lineage>
        <taxon>Eukaryota</taxon>
        <taxon>Fungi</taxon>
        <taxon>Dikarya</taxon>
        <taxon>Ascomycota</taxon>
        <taxon>Pezizomycotina</taxon>
        <taxon>Sordariomycetes</taxon>
        <taxon>Hypocreomycetidae</taxon>
        <taxon>Hypocreales</taxon>
        <taxon>Stachybotryaceae</taxon>
        <taxon>Stachybotrys</taxon>
    </lineage>
</organism>
<keyword evidence="2" id="KW-0812">Transmembrane</keyword>
<dbReference type="EMBL" id="KL647836">
    <property type="protein sequence ID" value="KEY73463.1"/>
    <property type="molecule type" value="Genomic_DNA"/>
</dbReference>
<dbReference type="SUPFAM" id="SSF56112">
    <property type="entry name" value="Protein kinase-like (PK-like)"/>
    <property type="match status" value="1"/>
</dbReference>
<dbReference type="CDD" id="cd00180">
    <property type="entry name" value="PKc"/>
    <property type="match status" value="1"/>
</dbReference>
<dbReference type="PANTHER" id="PTHR24359:SF37">
    <property type="entry name" value="PROTEIN KINASE DOMAIN-CONTAINING PROTEIN"/>
    <property type="match status" value="1"/>
</dbReference>
<dbReference type="InterPro" id="IPR011009">
    <property type="entry name" value="Kinase-like_dom_sf"/>
</dbReference>
<dbReference type="AlphaFoldDB" id="A0A084B7D4"/>
<dbReference type="SMART" id="SM00220">
    <property type="entry name" value="S_TKc"/>
    <property type="match status" value="1"/>
</dbReference>
<feature type="region of interest" description="Disordered" evidence="1">
    <location>
        <begin position="59"/>
        <end position="92"/>
    </location>
</feature>
<reference evidence="4 5" key="1">
    <citation type="journal article" date="2014" name="BMC Genomics">
        <title>Comparative genome sequencing reveals chemotype-specific gene clusters in the toxigenic black mold Stachybotrys.</title>
        <authorList>
            <person name="Semeiks J."/>
            <person name="Borek D."/>
            <person name="Otwinowski Z."/>
            <person name="Grishin N.V."/>
        </authorList>
    </citation>
    <scope>NUCLEOTIDE SEQUENCE [LARGE SCALE GENOMIC DNA]</scope>
    <source>
        <strain evidence="5">CBS 109288 / IBT 7711</strain>
    </source>
</reference>
<keyword evidence="5" id="KW-1185">Reference proteome</keyword>
<feature type="transmembrane region" description="Helical" evidence="2">
    <location>
        <begin position="1008"/>
        <end position="1028"/>
    </location>
</feature>
<dbReference type="Proteomes" id="UP000028045">
    <property type="component" value="Unassembled WGS sequence"/>
</dbReference>
<dbReference type="InterPro" id="IPR000719">
    <property type="entry name" value="Prot_kinase_dom"/>
</dbReference>
<evidence type="ECO:0000256" key="2">
    <source>
        <dbReference type="SAM" id="Phobius"/>
    </source>
</evidence>
<sequence>MNVTNSLNLTPRSLSGTFIHKTWSGNSTSPSNTITSTRGSDIQRISADLLSIGARFEFPTAPRRNTGPARPRASNSHFPRPKTEGQDCLETNRNPKNVIELGIDQDVEVVYDRGDSQLGSRALQGNAILNVAEELGARLWKARVEATVGHFIPNDALDEILTEGNVRRELRQSFPFISNLELDRLVGKICGSTRGEDIGTRPASERLRRIFATLCLVRRPGSVQKFIEANVSDKDLPFAPEQLERIVTADDAVQVTPSDDYWDSKTREEFEALQWQVLVPFFSQANTLDKVRFYDLDSKDILPFTIDKASRRERVGGFGKVSIVNIHSAHHSFNRNQVRTNTFAIKQLNAQDGRDYAQEVKALNAVQKLPAETQLHITPLLATYQHRGKYYMLFPLAEGDLRHYWSTHDASRQDYDELFSWVVKQALGIAESLKALHQFKQLEQPEAESSSDYGVHGDIKPENILHFSGNGPDDLGTLKIADFGIARFHRSESRFFKESRHTPTYRAPEYDLGGGLMSTRYDIWSLGCLYLEILIWLLYGYDTLETSFTAARTLDGPRDVLDASYFVIKEDKRTGSKLAELKPSVRRWIKKLRHDSKSNPLLQQMVVLVERMLVVDSEERIDAAECVISLTKVLSSAGADGSTQYRGFQEQRLPQIRVPGSANSLPIAKLLDRPGQKTQEGSSPPIPCKLSTGKRKATLLLKKLAPISLGSSALDRFRLKIEGYIGLRIDWRPLPPVDRRRATSRGYLILKNGEHSVSILLDHDRFQHYEDRGITTLNDSETLPTTNLPQTPTQPRASIWKFSWQNLLGSILRSLRNLRRNGGLGTRASTAAQSPQPINSQKESYFCIDKYWTGFKRTTVYTVTDITSLQDDQDLYLRLRQTLAVTEGGWFSRLVSCWCCTQVHLSRFVFLFNHSDLVMASEQKLDTVPPNMCKGYKYDLIPDCDLREHIELIAEKILHGIHEPELGREDRTVLEGIPKLEVPPGLDKKQHKSGWGFHPAQGPSAQKITIRVVCVMMIGVIFIPVWLATVDALDLQTATVPFSSLGTILAIVLAIAALFTAYR</sequence>
<dbReference type="HOGENOM" id="CLU_301103_0_0_1"/>
<protein>
    <recommendedName>
        <fullName evidence="3">Protein kinase domain-containing protein</fullName>
    </recommendedName>
</protein>
<dbReference type="PANTHER" id="PTHR24359">
    <property type="entry name" value="SERINE/THREONINE-PROTEIN KINASE SBK1"/>
    <property type="match status" value="1"/>
</dbReference>
<keyword evidence="2" id="KW-0472">Membrane</keyword>
<name>A0A084B7D4_STACB</name>
<evidence type="ECO:0000313" key="4">
    <source>
        <dbReference type="EMBL" id="KEY73463.1"/>
    </source>
</evidence>
<keyword evidence="2" id="KW-1133">Transmembrane helix</keyword>
<accession>A0A084B7D4</accession>
<evidence type="ECO:0000313" key="5">
    <source>
        <dbReference type="Proteomes" id="UP000028045"/>
    </source>
</evidence>